<dbReference type="InterPro" id="IPR013087">
    <property type="entry name" value="Znf_C2H2_type"/>
</dbReference>
<dbReference type="GO" id="GO:0008270">
    <property type="term" value="F:zinc ion binding"/>
    <property type="evidence" value="ECO:0007669"/>
    <property type="project" value="UniProtKB-KW"/>
</dbReference>
<evidence type="ECO:0000256" key="6">
    <source>
        <dbReference type="PROSITE-ProRule" id="PRU00042"/>
    </source>
</evidence>
<dbReference type="Gene3D" id="3.30.710.10">
    <property type="entry name" value="Potassium Channel Kv1.1, Chain A"/>
    <property type="match status" value="1"/>
</dbReference>
<dbReference type="PANTHER" id="PTHR24394">
    <property type="entry name" value="ZINC FINGER PROTEIN"/>
    <property type="match status" value="1"/>
</dbReference>
<evidence type="ECO:0000259" key="9">
    <source>
        <dbReference type="PROSITE" id="PS50157"/>
    </source>
</evidence>
<evidence type="ECO:0000256" key="2">
    <source>
        <dbReference type="ARBA" id="ARBA00022737"/>
    </source>
</evidence>
<keyword evidence="3 6" id="KW-0863">Zinc-finger</keyword>
<dbReference type="Pfam" id="PF00651">
    <property type="entry name" value="BTB"/>
    <property type="match status" value="1"/>
</dbReference>
<feature type="region of interest" description="Disordered" evidence="7">
    <location>
        <begin position="147"/>
        <end position="204"/>
    </location>
</feature>
<accession>A0AAU9TJG3</accession>
<evidence type="ECO:0000256" key="5">
    <source>
        <dbReference type="ARBA" id="ARBA00023242"/>
    </source>
</evidence>
<feature type="compositionally biased region" description="Polar residues" evidence="7">
    <location>
        <begin position="191"/>
        <end position="203"/>
    </location>
</feature>
<dbReference type="Proteomes" id="UP001153954">
    <property type="component" value="Unassembled WGS sequence"/>
</dbReference>
<feature type="compositionally biased region" description="Low complexity" evidence="7">
    <location>
        <begin position="149"/>
        <end position="169"/>
    </location>
</feature>
<feature type="compositionally biased region" description="Acidic residues" evidence="7">
    <location>
        <begin position="598"/>
        <end position="610"/>
    </location>
</feature>
<evidence type="ECO:0000256" key="4">
    <source>
        <dbReference type="ARBA" id="ARBA00022833"/>
    </source>
</evidence>
<keyword evidence="4" id="KW-0862">Zinc</keyword>
<dbReference type="SMART" id="SM00355">
    <property type="entry name" value="ZnF_C2H2"/>
    <property type="match status" value="4"/>
</dbReference>
<feature type="compositionally biased region" description="Acidic residues" evidence="7">
    <location>
        <begin position="1272"/>
        <end position="1283"/>
    </location>
</feature>
<dbReference type="SMART" id="SM00225">
    <property type="entry name" value="BTB"/>
    <property type="match status" value="1"/>
</dbReference>
<dbReference type="InterPro" id="IPR000210">
    <property type="entry name" value="BTB/POZ_dom"/>
</dbReference>
<dbReference type="EMBL" id="CAKOGL010000006">
    <property type="protein sequence ID" value="CAH2086996.1"/>
    <property type="molecule type" value="Genomic_DNA"/>
</dbReference>
<evidence type="ECO:0000259" key="8">
    <source>
        <dbReference type="PROSITE" id="PS50097"/>
    </source>
</evidence>
<keyword evidence="5" id="KW-0539">Nucleus</keyword>
<feature type="region of interest" description="Disordered" evidence="7">
    <location>
        <begin position="379"/>
        <end position="403"/>
    </location>
</feature>
<evidence type="ECO:0008006" key="12">
    <source>
        <dbReference type="Google" id="ProtNLM"/>
    </source>
</evidence>
<dbReference type="PROSITE" id="PS50157">
    <property type="entry name" value="ZINC_FINGER_C2H2_2"/>
    <property type="match status" value="1"/>
</dbReference>
<sequence>MSEVKQVKVDNWGIYFLQRLKHFFNRTDYCDLTLQFQDNAQLKVHRLVLSACTEYFELLERTCEMYEDCLVMPDDLQADVVVPIINFMYTGQLEFKMDLLEKLYQTSLVMNMPVLRNLLSSHRNLAPKSNHKARPAPTSYYGKKFIKQTKSTSSPSSSSTTSKRSYSNTFENVETSRAKKPHVIKAESYDKNVSQDSVSSSPQFPIFSEKNKHLAKEPRPTRYELPEELDEDNLFDNSFTNISYTSKPLMVHPETTKQYTSKRIKLFEEGTSSRFVQGSSNDMVECKKISFNDSLFIDENSVADENDTFQSLHGKDESKDSNQLFDQIIDNNDWPNITIETKNNKQSGSLDHAKIISEVLKKYPHLVKSNKHIKLKILNTPNKPKKGRSSNTNNDDKEVKVKTEEPDFTYQSDVIDSKEAARLIALGAENVRGPWICLICGTPGKALHFTSYYNFRKHLVDIHNEKPVPNICEYCGLKSQKRNYLVHHQLTKHGVDPPSHYNFPRCNYCTYIALNEALMVKHKLTHNEVRSFKRNVSTTAFTTSNLMADHSQKISNKYGGDRKNNLQCIYCLRNFSRENNLYAHLKTNHKEAAKNDGLIEDSDEEMQEEEEKLKSKHNTSESSNYIKVELPVHFENSFDDNNIQYQIERRPDGNIHVVSKKPRIIMPMAKHKILNPGFIMQQQNSPSLPKQQQKTKTTINTSLKRNDFLQELCVSPPSTLNNEDIVLIDNNEYIVQDYQLVPKKEKEVEDYIITSSSNSNKDETIQSIIPTTSMEFHNIHNTNPDPKVFVKKSTNVNQPIQIVVSNDEEYKALVSNQSVIFDDGDSNKTLAVLGPGASSLETAAIDLDNTQSNDMMIIQDDFSINVSEAVAANNSNIVVVYSHPVEDQNKQYQIITSQGVEAQFVPSSAIITQNYETVTTCASVVSAHTALDNIWQNNIQNNINKLPITSSDTELHTMTVAESVTIAPETDSSHNVNVNQFSGGPIATSEVPININSIVDAQHQATENNFNSCNVLPNITEEIGTIPACQPSAIITLGHPSIITTNLQQTIAETNIQPSPSTDTDISTPMNTFITTPSITSTDVTMSTDTLETITKSTEDIRTSNLGPAFVEGILEQQENQTSVINTQAVIENKVETNTNTEPLNENIISEVDNVIHKPSSDEHIETEQSDVAALDEENIIDDNEKLKQTSNEIEVDETIENIARDIGVNTDIIGKSLIPKDTKDSEDIPVTKEALAQIENLTSEWSEDEGEKIFENENKSDESSSEVKNDDTEEISEVEESIENIQQEVEKQVSESLVPFTEDVSSSQNDKLSKLTEQSEDNKEIKDVQAISKEKISLLLNDWDDNDSQEDSTPAICENKKSDQEIQDTISVNNEIVEMGSVSVDKSDLSKNDNIKSLVSDWDEDDEENKD</sequence>
<feature type="domain" description="BTB" evidence="8">
    <location>
        <begin position="30"/>
        <end position="97"/>
    </location>
</feature>
<evidence type="ECO:0000256" key="7">
    <source>
        <dbReference type="SAM" id="MobiDB-lite"/>
    </source>
</evidence>
<gene>
    <name evidence="10" type="ORF">EEDITHA_LOCUS3301</name>
</gene>
<dbReference type="SUPFAM" id="SSF54695">
    <property type="entry name" value="POZ domain"/>
    <property type="match status" value="1"/>
</dbReference>
<organism evidence="10 11">
    <name type="scientific">Euphydryas editha</name>
    <name type="common">Edith's checkerspot</name>
    <dbReference type="NCBI Taxonomy" id="104508"/>
    <lineage>
        <taxon>Eukaryota</taxon>
        <taxon>Metazoa</taxon>
        <taxon>Ecdysozoa</taxon>
        <taxon>Arthropoda</taxon>
        <taxon>Hexapoda</taxon>
        <taxon>Insecta</taxon>
        <taxon>Pterygota</taxon>
        <taxon>Neoptera</taxon>
        <taxon>Endopterygota</taxon>
        <taxon>Lepidoptera</taxon>
        <taxon>Glossata</taxon>
        <taxon>Ditrysia</taxon>
        <taxon>Papilionoidea</taxon>
        <taxon>Nymphalidae</taxon>
        <taxon>Nymphalinae</taxon>
        <taxon>Euphydryas</taxon>
    </lineage>
</organism>
<evidence type="ECO:0000256" key="1">
    <source>
        <dbReference type="ARBA" id="ARBA00022723"/>
    </source>
</evidence>
<keyword evidence="1" id="KW-0479">Metal-binding</keyword>
<evidence type="ECO:0000313" key="10">
    <source>
        <dbReference type="EMBL" id="CAH2086996.1"/>
    </source>
</evidence>
<feature type="compositionally biased region" description="Basic and acidic residues" evidence="7">
    <location>
        <begin position="1252"/>
        <end position="1271"/>
    </location>
</feature>
<dbReference type="GO" id="GO:0000981">
    <property type="term" value="F:DNA-binding transcription factor activity, RNA polymerase II-specific"/>
    <property type="evidence" value="ECO:0007669"/>
    <property type="project" value="TreeGrafter"/>
</dbReference>
<evidence type="ECO:0000256" key="3">
    <source>
        <dbReference type="ARBA" id="ARBA00022771"/>
    </source>
</evidence>
<protein>
    <recommendedName>
        <fullName evidence="12">Centrosome-associated zinc finger protein CP190</fullName>
    </recommendedName>
</protein>
<proteinExistence type="predicted"/>
<keyword evidence="2" id="KW-0677">Repeat</keyword>
<dbReference type="InterPro" id="IPR011333">
    <property type="entry name" value="SKP1/BTB/POZ_sf"/>
</dbReference>
<dbReference type="PROSITE" id="PS50097">
    <property type="entry name" value="BTB"/>
    <property type="match status" value="1"/>
</dbReference>
<feature type="region of interest" description="Disordered" evidence="7">
    <location>
        <begin position="1241"/>
        <end position="1328"/>
    </location>
</feature>
<dbReference type="PANTHER" id="PTHR24394:SF38">
    <property type="entry name" value="CENTROSOME-ASSOCIATED ZINC FINGER PROTEIN CP190"/>
    <property type="match status" value="1"/>
</dbReference>
<reference evidence="10" key="1">
    <citation type="submission" date="2022-03" db="EMBL/GenBank/DDBJ databases">
        <authorList>
            <person name="Tunstrom K."/>
        </authorList>
    </citation>
    <scope>NUCLEOTIDE SEQUENCE</scope>
</reference>
<evidence type="ECO:0000313" key="11">
    <source>
        <dbReference type="Proteomes" id="UP001153954"/>
    </source>
</evidence>
<keyword evidence="11" id="KW-1185">Reference proteome</keyword>
<dbReference type="PROSITE" id="PS00028">
    <property type="entry name" value="ZINC_FINGER_C2H2_1"/>
    <property type="match status" value="1"/>
</dbReference>
<dbReference type="GO" id="GO:0005634">
    <property type="term" value="C:nucleus"/>
    <property type="evidence" value="ECO:0007669"/>
    <property type="project" value="TreeGrafter"/>
</dbReference>
<comment type="caution">
    <text evidence="10">The sequence shown here is derived from an EMBL/GenBank/DDBJ whole genome shotgun (WGS) entry which is preliminary data.</text>
</comment>
<name>A0AAU9TJG3_EUPED</name>
<feature type="region of interest" description="Disordered" evidence="7">
    <location>
        <begin position="593"/>
        <end position="620"/>
    </location>
</feature>
<feature type="domain" description="C2H2-type" evidence="9">
    <location>
        <begin position="566"/>
        <end position="594"/>
    </location>
</feature>
<feature type="compositionally biased region" description="Basic and acidic residues" evidence="7">
    <location>
        <begin position="394"/>
        <end position="403"/>
    </location>
</feature>